<comment type="caution">
    <text evidence="12">The sequence shown here is derived from an EMBL/GenBank/DDBJ whole genome shotgun (WGS) entry which is preliminary data.</text>
</comment>
<dbReference type="Pfam" id="PF05064">
    <property type="entry name" value="Nsp1_C"/>
    <property type="match status" value="1"/>
</dbReference>
<evidence type="ECO:0000259" key="11">
    <source>
        <dbReference type="Pfam" id="PF05064"/>
    </source>
</evidence>
<dbReference type="GO" id="GO:0006606">
    <property type="term" value="P:protein import into nucleus"/>
    <property type="evidence" value="ECO:0007669"/>
    <property type="project" value="TreeGrafter"/>
</dbReference>
<keyword evidence="3" id="KW-0813">Transport</keyword>
<comment type="subcellular location">
    <subcellularLocation>
        <location evidence="1">Nucleus</location>
        <location evidence="1">Nuclear pore complex</location>
    </subcellularLocation>
</comment>
<proteinExistence type="inferred from homology"/>
<gene>
    <name evidence="12" type="primary">NSP1</name>
    <name evidence="12" type="ORF">OC846_004688</name>
</gene>
<keyword evidence="4" id="KW-0509">mRNA transport</keyword>
<evidence type="ECO:0000256" key="1">
    <source>
        <dbReference type="ARBA" id="ARBA00004567"/>
    </source>
</evidence>
<dbReference type="PANTHER" id="PTHR12084">
    <property type="entry name" value="NUCLEAR PORE GLYCOPROTEIN P62-RELATED"/>
    <property type="match status" value="1"/>
</dbReference>
<feature type="coiled-coil region" evidence="9">
    <location>
        <begin position="302"/>
        <end position="336"/>
    </location>
</feature>
<feature type="compositionally biased region" description="Low complexity" evidence="10">
    <location>
        <begin position="87"/>
        <end position="101"/>
    </location>
</feature>
<dbReference type="InterPro" id="IPR026010">
    <property type="entry name" value="NSP1/NUP62"/>
</dbReference>
<keyword evidence="5" id="KW-0653">Protein transport</keyword>
<evidence type="ECO:0000256" key="10">
    <source>
        <dbReference type="SAM" id="MobiDB-lite"/>
    </source>
</evidence>
<evidence type="ECO:0000256" key="5">
    <source>
        <dbReference type="ARBA" id="ARBA00022927"/>
    </source>
</evidence>
<feature type="region of interest" description="Disordered" evidence="10">
    <location>
        <begin position="341"/>
        <end position="365"/>
    </location>
</feature>
<dbReference type="PANTHER" id="PTHR12084:SF0">
    <property type="entry name" value="NUCLEAR PORE GLYCOPROTEIN P62"/>
    <property type="match status" value="1"/>
</dbReference>
<name>A0AAN6JQ72_9BASI</name>
<accession>A0AAN6JQ72</accession>
<keyword evidence="9" id="KW-0175">Coiled coil</keyword>
<evidence type="ECO:0000313" key="12">
    <source>
        <dbReference type="EMBL" id="KAK0547914.1"/>
    </source>
</evidence>
<evidence type="ECO:0000256" key="6">
    <source>
        <dbReference type="ARBA" id="ARBA00023010"/>
    </source>
</evidence>
<evidence type="ECO:0000256" key="8">
    <source>
        <dbReference type="ARBA" id="ARBA00023242"/>
    </source>
</evidence>
<sequence>MLIPRIASPVMFSFGTSAAAASTASSSTPAAPAATAPASGGFSFGGFKPNAPAASSTATSSTTAAPSAFSSFKLSTPAASTSAATTTTAPAAATTSTPAPTLSFGAPSTSTTAAAKPLFGAPAPAATSNTTTNAALPATNTTSAATAAGITPVQPAPVTAPAPSLLRGKSLADIVHRLETDLSASIQSFSAQANEIAAWDEQLLHVGDELREVLLALERAEEGQSQVDGALNYVEGQQVELESILSQFENVVGGWEREVGLGSGGSAALASAVAGGAGANLRASLGAGGSALGPYRGAGLENNAAELERENAYALAESLNSQLDDMSSALKTMIEDVNALSNPSAGPSASKANGSSALSQNASAGSNTEDAVQQIVSILNSHLGSLRWVDDNVRDLSEQVQALKLNAGAGNGDAGAARTTLGSSRNGAVRRTSVGLRASLGPNAGPAASPGYGAGGFYREGSVASSRRRF</sequence>
<dbReference type="GO" id="GO:0044613">
    <property type="term" value="C:nuclear pore central transport channel"/>
    <property type="evidence" value="ECO:0007669"/>
    <property type="project" value="TreeGrafter"/>
</dbReference>
<dbReference type="Proteomes" id="UP001176517">
    <property type="component" value="Unassembled WGS sequence"/>
</dbReference>
<dbReference type="GO" id="GO:0017056">
    <property type="term" value="F:structural constituent of nuclear pore"/>
    <property type="evidence" value="ECO:0007669"/>
    <property type="project" value="InterPro"/>
</dbReference>
<dbReference type="AlphaFoldDB" id="A0AAN6JQ72"/>
<evidence type="ECO:0000256" key="3">
    <source>
        <dbReference type="ARBA" id="ARBA00022448"/>
    </source>
</evidence>
<dbReference type="GO" id="GO:0051028">
    <property type="term" value="P:mRNA transport"/>
    <property type="evidence" value="ECO:0007669"/>
    <property type="project" value="UniProtKB-KW"/>
</dbReference>
<dbReference type="InterPro" id="IPR007758">
    <property type="entry name" value="Nucleoporin_NSP1_C"/>
</dbReference>
<protein>
    <submittedName>
        <fullName evidence="12">FG-nucleoporin nsp1</fullName>
    </submittedName>
</protein>
<organism evidence="12 13">
    <name type="scientific">Tilletia horrida</name>
    <dbReference type="NCBI Taxonomy" id="155126"/>
    <lineage>
        <taxon>Eukaryota</taxon>
        <taxon>Fungi</taxon>
        <taxon>Dikarya</taxon>
        <taxon>Basidiomycota</taxon>
        <taxon>Ustilaginomycotina</taxon>
        <taxon>Exobasidiomycetes</taxon>
        <taxon>Tilletiales</taxon>
        <taxon>Tilletiaceae</taxon>
        <taxon>Tilletia</taxon>
    </lineage>
</organism>
<evidence type="ECO:0000256" key="7">
    <source>
        <dbReference type="ARBA" id="ARBA00023132"/>
    </source>
</evidence>
<dbReference type="EMBL" id="JAPDMZ010000149">
    <property type="protein sequence ID" value="KAK0547914.1"/>
    <property type="molecule type" value="Genomic_DNA"/>
</dbReference>
<keyword evidence="7" id="KW-0906">Nuclear pore complex</keyword>
<reference evidence="12" key="1">
    <citation type="journal article" date="2023" name="PhytoFront">
        <title>Draft Genome Resources of Seven Strains of Tilletia horrida, Causal Agent of Kernel Smut of Rice.</title>
        <authorList>
            <person name="Khanal S."/>
            <person name="Antony Babu S."/>
            <person name="Zhou X.G."/>
        </authorList>
    </citation>
    <scope>NUCLEOTIDE SEQUENCE</scope>
    <source>
        <strain evidence="12">TX6</strain>
    </source>
</reference>
<dbReference type="GO" id="GO:0005543">
    <property type="term" value="F:phospholipid binding"/>
    <property type="evidence" value="ECO:0007669"/>
    <property type="project" value="TreeGrafter"/>
</dbReference>
<evidence type="ECO:0000313" key="13">
    <source>
        <dbReference type="Proteomes" id="UP001176517"/>
    </source>
</evidence>
<feature type="region of interest" description="Disordered" evidence="10">
    <location>
        <begin position="87"/>
        <end position="108"/>
    </location>
</feature>
<evidence type="ECO:0000256" key="2">
    <source>
        <dbReference type="ARBA" id="ARBA00005911"/>
    </source>
</evidence>
<dbReference type="GO" id="GO:0006405">
    <property type="term" value="P:RNA export from nucleus"/>
    <property type="evidence" value="ECO:0007669"/>
    <property type="project" value="TreeGrafter"/>
</dbReference>
<evidence type="ECO:0000256" key="4">
    <source>
        <dbReference type="ARBA" id="ARBA00022816"/>
    </source>
</evidence>
<feature type="domain" description="Nucleoporin NSP1-like C-terminal" evidence="11">
    <location>
        <begin position="158"/>
        <end position="251"/>
    </location>
</feature>
<comment type="similarity">
    <text evidence="2">Belongs to the nucleoporin NSP1/NUP62 family.</text>
</comment>
<keyword evidence="6" id="KW-0811">Translocation</keyword>
<keyword evidence="13" id="KW-1185">Reference proteome</keyword>
<evidence type="ECO:0000256" key="9">
    <source>
        <dbReference type="SAM" id="Coils"/>
    </source>
</evidence>
<dbReference type="Gene3D" id="1.20.5.170">
    <property type="match status" value="1"/>
</dbReference>
<keyword evidence="8" id="KW-0539">Nucleus</keyword>